<feature type="binding site" evidence="3">
    <location>
        <position position="31"/>
    </location>
    <ligand>
        <name>Zn(2+)</name>
        <dbReference type="ChEBI" id="CHEBI:29105"/>
    </ligand>
</feature>
<dbReference type="GO" id="GO:0008657">
    <property type="term" value="F:DNA topoisomerase type II (double strand cut, ATP-hydrolyzing) inhibitor activity"/>
    <property type="evidence" value="ECO:0007669"/>
    <property type="project" value="UniProtKB-UniRule"/>
</dbReference>
<dbReference type="PANTHER" id="PTHR36150:SF1">
    <property type="entry name" value="DNA GYRASE INHIBITOR YACG"/>
    <property type="match status" value="1"/>
</dbReference>
<keyword evidence="2 3" id="KW-0862">Zinc</keyword>
<comment type="similarity">
    <text evidence="3">Belongs to the DNA gyrase inhibitor YacG family.</text>
</comment>
<dbReference type="Pfam" id="PF03884">
    <property type="entry name" value="YacG"/>
    <property type="match status" value="1"/>
</dbReference>
<dbReference type="AlphaFoldDB" id="A0A4R8IV22"/>
<keyword evidence="1 3" id="KW-0479">Metal-binding</keyword>
<dbReference type="Proteomes" id="UP000294914">
    <property type="component" value="Unassembled WGS sequence"/>
</dbReference>
<dbReference type="EMBL" id="SOQX01000004">
    <property type="protein sequence ID" value="TDY01163.1"/>
    <property type="molecule type" value="Genomic_DNA"/>
</dbReference>
<reference evidence="5 6" key="1">
    <citation type="submission" date="2019-03" db="EMBL/GenBank/DDBJ databases">
        <title>Genomic Encyclopedia of Type Strains, Phase IV (KMG-IV): sequencing the most valuable type-strain genomes for metagenomic binning, comparative biology and taxonomic classification.</title>
        <authorList>
            <person name="Goeker M."/>
        </authorList>
    </citation>
    <scope>NUCLEOTIDE SEQUENCE [LARGE SCALE GENOMIC DNA]</scope>
    <source>
        <strain evidence="5 6">DSM 16326</strain>
    </source>
</reference>
<feature type="region of interest" description="Disordered" evidence="4">
    <location>
        <begin position="44"/>
        <end position="69"/>
    </location>
</feature>
<feature type="binding site" evidence="3">
    <location>
        <position position="8"/>
    </location>
    <ligand>
        <name>Zn(2+)</name>
        <dbReference type="ChEBI" id="CHEBI:29105"/>
    </ligand>
</feature>
<comment type="cofactor">
    <cofactor evidence="3">
        <name>Zn(2+)</name>
        <dbReference type="ChEBI" id="CHEBI:29105"/>
    </cofactor>
    <text evidence="3">Binds 1 zinc ion.</text>
</comment>
<gene>
    <name evidence="3" type="primary">yacG</name>
    <name evidence="5" type="ORF">EDC23_1910</name>
</gene>
<feature type="binding site" evidence="3">
    <location>
        <position position="11"/>
    </location>
    <ligand>
        <name>Zn(2+)</name>
        <dbReference type="ChEBI" id="CHEBI:29105"/>
    </ligand>
</feature>
<dbReference type="GO" id="GO:0008270">
    <property type="term" value="F:zinc ion binding"/>
    <property type="evidence" value="ECO:0007669"/>
    <property type="project" value="UniProtKB-UniRule"/>
</dbReference>
<evidence type="ECO:0000313" key="5">
    <source>
        <dbReference type="EMBL" id="TDY01163.1"/>
    </source>
</evidence>
<dbReference type="Gene3D" id="3.30.50.10">
    <property type="entry name" value="Erythroid Transcription Factor GATA-1, subunit A"/>
    <property type="match status" value="1"/>
</dbReference>
<protein>
    <recommendedName>
        <fullName evidence="3">DNA gyrase inhibitor YacG</fullName>
    </recommendedName>
</protein>
<proteinExistence type="inferred from homology"/>
<name>A0A4R8IV22_9GAMM</name>
<keyword evidence="6" id="KW-1185">Reference proteome</keyword>
<evidence type="ECO:0000313" key="6">
    <source>
        <dbReference type="Proteomes" id="UP000294914"/>
    </source>
</evidence>
<dbReference type="OrthoDB" id="9809663at2"/>
<dbReference type="SUPFAM" id="SSF57716">
    <property type="entry name" value="Glucocorticoid receptor-like (DNA-binding domain)"/>
    <property type="match status" value="1"/>
</dbReference>
<feature type="compositionally biased region" description="Acidic residues" evidence="4">
    <location>
        <begin position="55"/>
        <end position="69"/>
    </location>
</feature>
<comment type="function">
    <text evidence="3">Inhibits all the catalytic activities of DNA gyrase by preventing its interaction with DNA. Acts by binding directly to the C-terminal domain of GyrB, which probably disrupts DNA binding by the gyrase.</text>
</comment>
<accession>A0A4R8IV22</accession>
<evidence type="ECO:0000256" key="2">
    <source>
        <dbReference type="ARBA" id="ARBA00022833"/>
    </source>
</evidence>
<dbReference type="RefSeq" id="WP_134083864.1">
    <property type="nucleotide sequence ID" value="NZ_SOQX01000004.1"/>
</dbReference>
<evidence type="ECO:0000256" key="1">
    <source>
        <dbReference type="ARBA" id="ARBA00022723"/>
    </source>
</evidence>
<dbReference type="GO" id="GO:0006355">
    <property type="term" value="P:regulation of DNA-templated transcription"/>
    <property type="evidence" value="ECO:0007669"/>
    <property type="project" value="InterPro"/>
</dbReference>
<evidence type="ECO:0000256" key="4">
    <source>
        <dbReference type="SAM" id="MobiDB-lite"/>
    </source>
</evidence>
<dbReference type="InterPro" id="IPR013088">
    <property type="entry name" value="Znf_NHR/GATA"/>
</dbReference>
<sequence>MSRPVVKCPTCGKPVTWDENAKWRPFCSERCRLIDLGEWASENHRIPGDRKLPDEFIDEQTDPDNNSEF</sequence>
<comment type="subunit">
    <text evidence="3">Interacts with GyrB.</text>
</comment>
<evidence type="ECO:0000256" key="3">
    <source>
        <dbReference type="HAMAP-Rule" id="MF_00649"/>
    </source>
</evidence>
<dbReference type="PANTHER" id="PTHR36150">
    <property type="entry name" value="DNA GYRASE INHIBITOR YACG"/>
    <property type="match status" value="1"/>
</dbReference>
<feature type="binding site" evidence="3">
    <location>
        <position position="27"/>
    </location>
    <ligand>
        <name>Zn(2+)</name>
        <dbReference type="ChEBI" id="CHEBI:29105"/>
    </ligand>
</feature>
<feature type="compositionally biased region" description="Basic and acidic residues" evidence="4">
    <location>
        <begin position="44"/>
        <end position="54"/>
    </location>
</feature>
<comment type="caution">
    <text evidence="5">The sequence shown here is derived from an EMBL/GenBank/DDBJ whole genome shotgun (WGS) entry which is preliminary data.</text>
</comment>
<organism evidence="5 6">
    <name type="scientific">Thiohalophilus thiocyanatoxydans</name>
    <dbReference type="NCBI Taxonomy" id="381308"/>
    <lineage>
        <taxon>Bacteria</taxon>
        <taxon>Pseudomonadati</taxon>
        <taxon>Pseudomonadota</taxon>
        <taxon>Gammaproteobacteria</taxon>
        <taxon>Thiohalomonadales</taxon>
        <taxon>Thiohalophilaceae</taxon>
        <taxon>Thiohalophilus</taxon>
    </lineage>
</organism>
<dbReference type="HAMAP" id="MF_00649">
    <property type="entry name" value="DNA_gyrase_inhibitor_YacG"/>
    <property type="match status" value="1"/>
</dbReference>
<dbReference type="InterPro" id="IPR005584">
    <property type="entry name" value="DNA_gyrase_inhibitor_YacG"/>
</dbReference>
<dbReference type="NCBIfam" id="NF001638">
    <property type="entry name" value="PRK00418.1"/>
    <property type="match status" value="1"/>
</dbReference>